<keyword evidence="1" id="KW-0472">Membrane</keyword>
<name>A0A919YEF4_9BACL</name>
<gene>
    <name evidence="2" type="ORF">J34TS1_20300</name>
</gene>
<evidence type="ECO:0000313" key="3">
    <source>
        <dbReference type="Proteomes" id="UP000682811"/>
    </source>
</evidence>
<evidence type="ECO:0008006" key="4">
    <source>
        <dbReference type="Google" id="ProtNLM"/>
    </source>
</evidence>
<comment type="caution">
    <text evidence="2">The sequence shown here is derived from an EMBL/GenBank/DDBJ whole genome shotgun (WGS) entry which is preliminary data.</text>
</comment>
<dbReference type="EMBL" id="BORT01000007">
    <property type="protein sequence ID" value="GIO47265.1"/>
    <property type="molecule type" value="Genomic_DNA"/>
</dbReference>
<organism evidence="2 3">
    <name type="scientific">Paenibacillus azoreducens</name>
    <dbReference type="NCBI Taxonomy" id="116718"/>
    <lineage>
        <taxon>Bacteria</taxon>
        <taxon>Bacillati</taxon>
        <taxon>Bacillota</taxon>
        <taxon>Bacilli</taxon>
        <taxon>Bacillales</taxon>
        <taxon>Paenibacillaceae</taxon>
        <taxon>Paenibacillus</taxon>
    </lineage>
</organism>
<protein>
    <recommendedName>
        <fullName evidence="4">PPE-repeat protein</fullName>
    </recommendedName>
</protein>
<keyword evidence="1" id="KW-0812">Transmembrane</keyword>
<feature type="transmembrane region" description="Helical" evidence="1">
    <location>
        <begin position="37"/>
        <end position="55"/>
    </location>
</feature>
<feature type="transmembrane region" description="Helical" evidence="1">
    <location>
        <begin position="6"/>
        <end position="28"/>
    </location>
</feature>
<dbReference type="Proteomes" id="UP000682811">
    <property type="component" value="Unassembled WGS sequence"/>
</dbReference>
<evidence type="ECO:0000256" key="1">
    <source>
        <dbReference type="SAM" id="Phobius"/>
    </source>
</evidence>
<dbReference type="InterPro" id="IPR032111">
    <property type="entry name" value="Clostridium_phage_holin"/>
</dbReference>
<keyword evidence="3" id="KW-1185">Reference proteome</keyword>
<accession>A0A919YEF4</accession>
<dbReference type="AlphaFoldDB" id="A0A919YEF4"/>
<dbReference type="Pfam" id="PF16079">
    <property type="entry name" value="Phage_holin_5_2"/>
    <property type="match status" value="1"/>
</dbReference>
<reference evidence="2 3" key="1">
    <citation type="submission" date="2021-03" db="EMBL/GenBank/DDBJ databases">
        <title>Antimicrobial resistance genes in bacteria isolated from Japanese honey, and their potential for conferring macrolide and lincosamide resistance in the American foulbrood pathogen Paenibacillus larvae.</title>
        <authorList>
            <person name="Okamoto M."/>
            <person name="Kumagai M."/>
            <person name="Kanamori H."/>
            <person name="Takamatsu D."/>
        </authorList>
    </citation>
    <scope>NUCLEOTIDE SEQUENCE [LARGE SCALE GENOMIC DNA]</scope>
    <source>
        <strain evidence="2 3">J34TS1</strain>
    </source>
</reference>
<feature type="transmembrane region" description="Helical" evidence="1">
    <location>
        <begin position="61"/>
        <end position="79"/>
    </location>
</feature>
<proteinExistence type="predicted"/>
<sequence length="94" mass="10484">MNWDTIYGLIDTRLLVVVALCWVIGYVLKQTPRVPDWTIVYIVTLVAVLITVWMLGFGPEALIQGVLAGAFAVYGNQLVKQATKKEEHNANPKQ</sequence>
<evidence type="ECO:0000313" key="2">
    <source>
        <dbReference type="EMBL" id="GIO47265.1"/>
    </source>
</evidence>
<dbReference type="RefSeq" id="WP_212978156.1">
    <property type="nucleotide sequence ID" value="NZ_AP025343.1"/>
</dbReference>
<keyword evidence="1" id="KW-1133">Transmembrane helix</keyword>